<dbReference type="SUPFAM" id="SSF90148">
    <property type="entry name" value="DPY module"/>
    <property type="match status" value="3"/>
</dbReference>
<feature type="non-terminal residue" evidence="2">
    <location>
        <position position="1"/>
    </location>
</feature>
<protein>
    <recommendedName>
        <fullName evidence="1">EGF-like domain-containing protein</fullName>
    </recommendedName>
</protein>
<dbReference type="PANTHER" id="PTHR22963:SF38">
    <property type="entry name" value="LP13770P"/>
    <property type="match status" value="1"/>
</dbReference>
<evidence type="ECO:0000313" key="2">
    <source>
        <dbReference type="EMBL" id="JAT26492.1"/>
    </source>
</evidence>
<organism evidence="2">
    <name type="scientific">Graphocephala atropunctata</name>
    <dbReference type="NCBI Taxonomy" id="36148"/>
    <lineage>
        <taxon>Eukaryota</taxon>
        <taxon>Metazoa</taxon>
        <taxon>Ecdysozoa</taxon>
        <taxon>Arthropoda</taxon>
        <taxon>Hexapoda</taxon>
        <taxon>Insecta</taxon>
        <taxon>Pterygota</taxon>
        <taxon>Neoptera</taxon>
        <taxon>Paraneoptera</taxon>
        <taxon>Hemiptera</taxon>
        <taxon>Auchenorrhyncha</taxon>
        <taxon>Membracoidea</taxon>
        <taxon>Cicadellidae</taxon>
        <taxon>Cicadellinae</taxon>
        <taxon>Cicadellini</taxon>
        <taxon>Graphocephala</taxon>
    </lineage>
</organism>
<sequence>DIPECITNEECPQNMSCINQTCQSLCPGICMGNTSCVVENHLPHCACKPGYYGDPSQGCSEQDIPECITNEECPQNMSCINQTCQSLCPGMCIGNTSCETHHHTAYCACKPGYFGDPFQGCKEDIPECITNEECPQNMSCINQTCQSLCPGMCIGNTSCVVENHLPHCACKPGYYGDPSQGCSEQDIPECI</sequence>
<dbReference type="InterPro" id="IPR000742">
    <property type="entry name" value="EGF"/>
</dbReference>
<feature type="domain" description="EGF-like" evidence="1">
    <location>
        <begin position="21"/>
        <end position="60"/>
    </location>
</feature>
<evidence type="ECO:0000259" key="1">
    <source>
        <dbReference type="SMART" id="SM00181"/>
    </source>
</evidence>
<dbReference type="PANTHER" id="PTHR22963">
    <property type="entry name" value="ENDOGLIN-RELATED"/>
    <property type="match status" value="1"/>
</dbReference>
<name>A0A1B6LS26_9HEMI</name>
<accession>A0A1B6LS26</accession>
<feature type="non-terminal residue" evidence="2">
    <location>
        <position position="191"/>
    </location>
</feature>
<feature type="domain" description="EGF-like" evidence="1">
    <location>
        <begin position="83"/>
        <end position="122"/>
    </location>
</feature>
<feature type="domain" description="EGF-like" evidence="1">
    <location>
        <begin position="144"/>
        <end position="183"/>
    </location>
</feature>
<dbReference type="SMART" id="SM00181">
    <property type="entry name" value="EGF"/>
    <property type="match status" value="3"/>
</dbReference>
<gene>
    <name evidence="2" type="ORF">g.15978</name>
</gene>
<reference evidence="2" key="1">
    <citation type="submission" date="2015-11" db="EMBL/GenBank/DDBJ databases">
        <title>De novo transcriptome assembly of four potential Pierce s Disease insect vectors from Arizona vineyards.</title>
        <authorList>
            <person name="Tassone E.E."/>
        </authorList>
    </citation>
    <scope>NUCLEOTIDE SEQUENCE</scope>
</reference>
<proteinExistence type="predicted"/>
<dbReference type="AlphaFoldDB" id="A0A1B6LS26"/>
<dbReference type="EMBL" id="GEBQ01013485">
    <property type="protein sequence ID" value="JAT26492.1"/>
    <property type="molecule type" value="Transcribed_RNA"/>
</dbReference>